<dbReference type="SMART" id="SM00240">
    <property type="entry name" value="FHA"/>
    <property type="match status" value="1"/>
</dbReference>
<dbReference type="InterPro" id="IPR049945">
    <property type="entry name" value="AAA_22"/>
</dbReference>
<dbReference type="AlphaFoldDB" id="A0A841HI12"/>
<dbReference type="GO" id="GO:0016887">
    <property type="term" value="F:ATP hydrolysis activity"/>
    <property type="evidence" value="ECO:0007669"/>
    <property type="project" value="InterPro"/>
</dbReference>
<dbReference type="SUPFAM" id="SSF52540">
    <property type="entry name" value="P-loop containing nucleoside triphosphate hydrolases"/>
    <property type="match status" value="1"/>
</dbReference>
<gene>
    <name evidence="2" type="ORF">HNQ60_001060</name>
</gene>
<dbReference type="PROSITE" id="PS50006">
    <property type="entry name" value="FHA_DOMAIN"/>
    <property type="match status" value="1"/>
</dbReference>
<sequence length="442" mass="48211">MTTQPQPTALSTELPLGLSSAPFADCVDDAFFFPSDQHLRALEFMGQLLWTRARLGVVTASHGCGKSLLISRLLHSLDERIVAAAVSKESLSPRDFLLEVLRQYGFALEDSDKTDRRRLLERFLHHQASMSRVCLLVVENPQEMHPSVLEELRYLAAVEVEGRRVLKVLLLGQPALNRVIESPKMIELLAGGINRFTLGALTEDQAAAYIAHRLRAAGAANPDVLMPHTLMSRIHACTGGIPRQINRLGARALACAAEDGADSVTPEALNRAIAELGWQSRVPAAPVESNRHKGEAAQICGKLILSMQGAPDRELILDHDRMLVGRGEEADIRIDSVFVSRYHALIVRHDHQDLLLDLGSTNGVLLSSRRILRRVLKDGDVIQIGPARVIYLNPLALPAAQPDPAETICFARPGFPPMPGEDDTNGTVIAFGQPDGLISGGR</sequence>
<name>A0A841HI12_9GAMM</name>
<dbReference type="EMBL" id="JACHHZ010000001">
    <property type="protein sequence ID" value="MBB6092214.1"/>
    <property type="molecule type" value="Genomic_DNA"/>
</dbReference>
<dbReference type="InterPro" id="IPR008984">
    <property type="entry name" value="SMAD_FHA_dom_sf"/>
</dbReference>
<protein>
    <submittedName>
        <fullName evidence="2">Type II secretory pathway predicted ATPase ExeA</fullName>
    </submittedName>
</protein>
<evidence type="ECO:0000313" key="2">
    <source>
        <dbReference type="EMBL" id="MBB6092214.1"/>
    </source>
</evidence>
<dbReference type="Pfam" id="PF13401">
    <property type="entry name" value="AAA_22"/>
    <property type="match status" value="1"/>
</dbReference>
<dbReference type="InterPro" id="IPR000253">
    <property type="entry name" value="FHA_dom"/>
</dbReference>
<dbReference type="CDD" id="cd00060">
    <property type="entry name" value="FHA"/>
    <property type="match status" value="1"/>
</dbReference>
<comment type="caution">
    <text evidence="2">The sequence shown here is derived from an EMBL/GenBank/DDBJ whole genome shotgun (WGS) entry which is preliminary data.</text>
</comment>
<dbReference type="PANTHER" id="PTHR35894">
    <property type="entry name" value="GENERAL SECRETION PATHWAY PROTEIN A-RELATED"/>
    <property type="match status" value="1"/>
</dbReference>
<evidence type="ECO:0000313" key="3">
    <source>
        <dbReference type="Proteomes" id="UP000588068"/>
    </source>
</evidence>
<dbReference type="Pfam" id="PF00498">
    <property type="entry name" value="FHA"/>
    <property type="match status" value="1"/>
</dbReference>
<dbReference type="SUPFAM" id="SSF49879">
    <property type="entry name" value="SMAD/FHA domain"/>
    <property type="match status" value="1"/>
</dbReference>
<proteinExistence type="predicted"/>
<dbReference type="PANTHER" id="PTHR35894:SF1">
    <property type="entry name" value="PHOSPHORIBULOKINASE _ URIDINE KINASE FAMILY"/>
    <property type="match status" value="1"/>
</dbReference>
<organism evidence="2 3">
    <name type="scientific">Povalibacter uvarum</name>
    <dbReference type="NCBI Taxonomy" id="732238"/>
    <lineage>
        <taxon>Bacteria</taxon>
        <taxon>Pseudomonadati</taxon>
        <taxon>Pseudomonadota</taxon>
        <taxon>Gammaproteobacteria</taxon>
        <taxon>Steroidobacterales</taxon>
        <taxon>Steroidobacteraceae</taxon>
        <taxon>Povalibacter</taxon>
    </lineage>
</organism>
<keyword evidence="3" id="KW-1185">Reference proteome</keyword>
<reference evidence="2 3" key="1">
    <citation type="submission" date="2020-08" db="EMBL/GenBank/DDBJ databases">
        <title>Genomic Encyclopedia of Type Strains, Phase IV (KMG-IV): sequencing the most valuable type-strain genomes for metagenomic binning, comparative biology and taxonomic classification.</title>
        <authorList>
            <person name="Goeker M."/>
        </authorList>
    </citation>
    <scope>NUCLEOTIDE SEQUENCE [LARGE SCALE GENOMIC DNA]</scope>
    <source>
        <strain evidence="2 3">DSM 26723</strain>
    </source>
</reference>
<dbReference type="RefSeq" id="WP_184329957.1">
    <property type="nucleotide sequence ID" value="NZ_JACHHZ010000001.1"/>
</dbReference>
<dbReference type="Proteomes" id="UP000588068">
    <property type="component" value="Unassembled WGS sequence"/>
</dbReference>
<dbReference type="Gene3D" id="3.40.50.300">
    <property type="entry name" value="P-loop containing nucleotide triphosphate hydrolases"/>
    <property type="match status" value="1"/>
</dbReference>
<dbReference type="Gene3D" id="2.60.200.20">
    <property type="match status" value="1"/>
</dbReference>
<feature type="domain" description="FHA" evidence="1">
    <location>
        <begin position="322"/>
        <end position="371"/>
    </location>
</feature>
<accession>A0A841HI12</accession>
<evidence type="ECO:0000259" key="1">
    <source>
        <dbReference type="PROSITE" id="PS50006"/>
    </source>
</evidence>
<dbReference type="InterPro" id="IPR052026">
    <property type="entry name" value="ExeA_AAA_ATPase_DNA-bind"/>
</dbReference>
<dbReference type="InterPro" id="IPR027417">
    <property type="entry name" value="P-loop_NTPase"/>
</dbReference>